<dbReference type="Pfam" id="PF02678">
    <property type="entry name" value="Pirin"/>
    <property type="match status" value="1"/>
</dbReference>
<evidence type="ECO:0000256" key="2">
    <source>
        <dbReference type="RuleBase" id="RU003457"/>
    </source>
</evidence>
<protein>
    <submittedName>
        <fullName evidence="4">Pirin-domain-containing protein</fullName>
    </submittedName>
</protein>
<comment type="similarity">
    <text evidence="1 2">Belongs to the pirin family.</text>
</comment>
<dbReference type="PANTHER" id="PTHR43212:SF3">
    <property type="entry name" value="QUERCETIN 2,3-DIOXYGENASE"/>
    <property type="match status" value="1"/>
</dbReference>
<dbReference type="InterPro" id="IPR014710">
    <property type="entry name" value="RmlC-like_jellyroll"/>
</dbReference>
<dbReference type="Proteomes" id="UP000245768">
    <property type="component" value="Unassembled WGS sequence"/>
</dbReference>
<dbReference type="InterPro" id="IPR011051">
    <property type="entry name" value="RmlC_Cupin_sf"/>
</dbReference>
<dbReference type="Gene3D" id="2.60.120.10">
    <property type="entry name" value="Jelly Rolls"/>
    <property type="match status" value="1"/>
</dbReference>
<dbReference type="STRING" id="215250.A0A316YFE7"/>
<feature type="domain" description="Pirin N-terminal" evidence="3">
    <location>
        <begin position="37"/>
        <end position="142"/>
    </location>
</feature>
<reference evidence="4 5" key="1">
    <citation type="journal article" date="2018" name="Mol. Biol. Evol.">
        <title>Broad Genomic Sampling Reveals a Smut Pathogenic Ancestry of the Fungal Clade Ustilaginomycotina.</title>
        <authorList>
            <person name="Kijpornyongpan T."/>
            <person name="Mondo S.J."/>
            <person name="Barry K."/>
            <person name="Sandor L."/>
            <person name="Lee J."/>
            <person name="Lipzen A."/>
            <person name="Pangilinan J."/>
            <person name="LaButti K."/>
            <person name="Hainaut M."/>
            <person name="Henrissat B."/>
            <person name="Grigoriev I.V."/>
            <person name="Spatafora J.W."/>
            <person name="Aime M.C."/>
        </authorList>
    </citation>
    <scope>NUCLEOTIDE SEQUENCE [LARGE SCALE GENOMIC DNA]</scope>
    <source>
        <strain evidence="4 5">MCA 4198</strain>
    </source>
</reference>
<dbReference type="AlphaFoldDB" id="A0A316YFE7"/>
<dbReference type="InParanoid" id="A0A316YFE7"/>
<dbReference type="InterPro" id="IPR012093">
    <property type="entry name" value="Pirin"/>
</dbReference>
<keyword evidence="5" id="KW-1185">Reference proteome</keyword>
<dbReference type="PANTHER" id="PTHR43212">
    <property type="entry name" value="QUERCETIN 2,3-DIOXYGENASE"/>
    <property type="match status" value="1"/>
</dbReference>
<dbReference type="RefSeq" id="XP_025374001.1">
    <property type="nucleotide sequence ID" value="XM_025519018.1"/>
</dbReference>
<evidence type="ECO:0000313" key="4">
    <source>
        <dbReference type="EMBL" id="PWN86803.1"/>
    </source>
</evidence>
<evidence type="ECO:0000256" key="1">
    <source>
        <dbReference type="ARBA" id="ARBA00008416"/>
    </source>
</evidence>
<dbReference type="GeneID" id="37040934"/>
<dbReference type="EMBL" id="KZ819642">
    <property type="protein sequence ID" value="PWN86803.1"/>
    <property type="molecule type" value="Genomic_DNA"/>
</dbReference>
<sequence>MVSAPKTSIVADVTAPKPSDALPIKYIPRRWNERGYSDLGWLKTFHTFSFSSYHDPRFISFGPLRVINEDRVAPGQGFPTHPHRDAEIFSYVLSGRLTHRDSMQNVEHIGRGDVQFTSAGTGIRHSEYNDHATETCHFLQIWYTPLVKNLTPKYVTLPRLSDEDKLDKFVTLVKEIGTMSKEEADRSGLLPPHSIIGAHSSLVTRAALITPANTVEHTCGAEVLDQAGPRWIYVHVAMTLGAKDPASVAEGRKEAKVKVGDVTLVEGDGCFIRGNVVGSTLSLTNVSDVTAELLLFDLKPASN</sequence>
<organism evidence="4 5">
    <name type="scientific">Acaromyces ingoldii</name>
    <dbReference type="NCBI Taxonomy" id="215250"/>
    <lineage>
        <taxon>Eukaryota</taxon>
        <taxon>Fungi</taxon>
        <taxon>Dikarya</taxon>
        <taxon>Basidiomycota</taxon>
        <taxon>Ustilaginomycotina</taxon>
        <taxon>Exobasidiomycetes</taxon>
        <taxon>Exobasidiales</taxon>
        <taxon>Cryptobasidiaceae</taxon>
        <taxon>Acaromyces</taxon>
    </lineage>
</organism>
<evidence type="ECO:0000259" key="3">
    <source>
        <dbReference type="Pfam" id="PF02678"/>
    </source>
</evidence>
<dbReference type="InterPro" id="IPR003829">
    <property type="entry name" value="Pirin_N_dom"/>
</dbReference>
<dbReference type="SUPFAM" id="SSF51182">
    <property type="entry name" value="RmlC-like cupins"/>
    <property type="match status" value="1"/>
</dbReference>
<proteinExistence type="inferred from homology"/>
<gene>
    <name evidence="4" type="ORF">FA10DRAFT_235107</name>
</gene>
<dbReference type="CDD" id="cd02910">
    <property type="entry name" value="cupin_Yhhw_N"/>
    <property type="match status" value="1"/>
</dbReference>
<accession>A0A316YFE7</accession>
<evidence type="ECO:0000313" key="5">
    <source>
        <dbReference type="Proteomes" id="UP000245768"/>
    </source>
</evidence>
<dbReference type="OrthoDB" id="10261807at2759"/>
<name>A0A316YFE7_9BASI</name>